<evidence type="ECO:0008006" key="4">
    <source>
        <dbReference type="Google" id="ProtNLM"/>
    </source>
</evidence>
<reference evidence="2 3" key="1">
    <citation type="journal article" date="2018" name="Sci. Rep.">
        <title>Comparative genomics provides insights into the lifestyle and reveals functional heterogeneity of dark septate endophytic fungi.</title>
        <authorList>
            <person name="Knapp D.G."/>
            <person name="Nemeth J.B."/>
            <person name="Barry K."/>
            <person name="Hainaut M."/>
            <person name="Henrissat B."/>
            <person name="Johnson J."/>
            <person name="Kuo A."/>
            <person name="Lim J.H.P."/>
            <person name="Lipzen A."/>
            <person name="Nolan M."/>
            <person name="Ohm R.A."/>
            <person name="Tamas L."/>
            <person name="Grigoriev I.V."/>
            <person name="Spatafora J.W."/>
            <person name="Nagy L.G."/>
            <person name="Kovacs G.M."/>
        </authorList>
    </citation>
    <scope>NUCLEOTIDE SEQUENCE [LARGE SCALE GENOMIC DNA]</scope>
    <source>
        <strain evidence="2 3">DSE2036</strain>
    </source>
</reference>
<dbReference type="EMBL" id="KZ805305">
    <property type="protein sequence ID" value="PVI07082.1"/>
    <property type="molecule type" value="Genomic_DNA"/>
</dbReference>
<evidence type="ECO:0000313" key="3">
    <source>
        <dbReference type="Proteomes" id="UP000244855"/>
    </source>
</evidence>
<feature type="compositionally biased region" description="Basic and acidic residues" evidence="1">
    <location>
        <begin position="182"/>
        <end position="208"/>
    </location>
</feature>
<feature type="compositionally biased region" description="Low complexity" evidence="1">
    <location>
        <begin position="94"/>
        <end position="103"/>
    </location>
</feature>
<feature type="region of interest" description="Disordered" evidence="1">
    <location>
        <begin position="73"/>
        <end position="158"/>
    </location>
</feature>
<keyword evidence="3" id="KW-1185">Reference proteome</keyword>
<name>A0A2V1EA98_9PLEO</name>
<evidence type="ECO:0000256" key="1">
    <source>
        <dbReference type="SAM" id="MobiDB-lite"/>
    </source>
</evidence>
<feature type="compositionally biased region" description="Basic and acidic residues" evidence="1">
    <location>
        <begin position="127"/>
        <end position="139"/>
    </location>
</feature>
<proteinExistence type="predicted"/>
<gene>
    <name evidence="2" type="ORF">DM02DRAFT_609059</name>
</gene>
<dbReference type="STRING" id="97972.A0A2V1EA98"/>
<feature type="compositionally biased region" description="Basic residues" evidence="1">
    <location>
        <begin position="104"/>
        <end position="126"/>
    </location>
</feature>
<organism evidence="2 3">
    <name type="scientific">Periconia macrospinosa</name>
    <dbReference type="NCBI Taxonomy" id="97972"/>
    <lineage>
        <taxon>Eukaryota</taxon>
        <taxon>Fungi</taxon>
        <taxon>Dikarya</taxon>
        <taxon>Ascomycota</taxon>
        <taxon>Pezizomycotina</taxon>
        <taxon>Dothideomycetes</taxon>
        <taxon>Pleosporomycetidae</taxon>
        <taxon>Pleosporales</taxon>
        <taxon>Massarineae</taxon>
        <taxon>Periconiaceae</taxon>
        <taxon>Periconia</taxon>
    </lineage>
</organism>
<dbReference type="Proteomes" id="UP000244855">
    <property type="component" value="Unassembled WGS sequence"/>
</dbReference>
<evidence type="ECO:0000313" key="2">
    <source>
        <dbReference type="EMBL" id="PVI07082.1"/>
    </source>
</evidence>
<accession>A0A2V1EA98</accession>
<dbReference type="OrthoDB" id="1919336at2759"/>
<protein>
    <recommendedName>
        <fullName evidence="4">HMG box domain-containing protein</fullName>
    </recommendedName>
</protein>
<feature type="region of interest" description="Disordered" evidence="1">
    <location>
        <begin position="171"/>
        <end position="208"/>
    </location>
</feature>
<sequence length="208" mass="23048">MLARSVVVRLAADVPRTSTHDLSQASHFAQRTLLSRNGFVVSYAALRSHAYRAALLQYRRSYATNARATKPTPKVIRDVKKAAATKPVKKAASKKAGSASSAKKAVKKQAKPKKKKTTAKPKRVAKKKELTVEEKEQARIRHYKKQALSPPHRPKGSMSAWNAYLSEALRGTTREGGPSPITKEETQLHLEKFKNLTPAEREASLEVQ</sequence>
<dbReference type="AlphaFoldDB" id="A0A2V1EA98"/>